<keyword evidence="5" id="KW-0808">Transferase</keyword>
<keyword evidence="7" id="KW-0460">Magnesium</keyword>
<dbReference type="GO" id="GO:0010605">
    <property type="term" value="P:negative regulation of macromolecule metabolic process"/>
    <property type="evidence" value="ECO:0007669"/>
    <property type="project" value="UniProtKB-ARBA"/>
</dbReference>
<feature type="region of interest" description="Disordered" evidence="8">
    <location>
        <begin position="1"/>
        <end position="114"/>
    </location>
</feature>
<evidence type="ECO:0000259" key="10">
    <source>
        <dbReference type="Pfam" id="PF22600"/>
    </source>
</evidence>
<protein>
    <recommendedName>
        <fullName evidence="4">polynucleotide adenylyltransferase</fullName>
        <ecNumber evidence="4">2.7.7.19</ecNumber>
    </recommendedName>
</protein>
<evidence type="ECO:0000313" key="11">
    <source>
        <dbReference type="EMBL" id="KAF3765173.1"/>
    </source>
</evidence>
<feature type="domain" description="Poly(A) RNA polymerase mitochondrial-like central palm" evidence="10">
    <location>
        <begin position="153"/>
        <end position="212"/>
    </location>
</feature>
<dbReference type="InterPro" id="IPR002058">
    <property type="entry name" value="PAP_assoc"/>
</dbReference>
<feature type="domain" description="PAP-associated" evidence="9">
    <location>
        <begin position="350"/>
        <end position="405"/>
    </location>
</feature>
<dbReference type="EMBL" id="MU032348">
    <property type="protein sequence ID" value="KAF3765173.1"/>
    <property type="molecule type" value="Genomic_DNA"/>
</dbReference>
<dbReference type="RefSeq" id="XP_040776134.1">
    <property type="nucleotide sequence ID" value="XM_040917364.1"/>
</dbReference>
<feature type="compositionally biased region" description="Low complexity" evidence="8">
    <location>
        <begin position="583"/>
        <end position="592"/>
    </location>
</feature>
<dbReference type="InterPro" id="IPR054708">
    <property type="entry name" value="MTPAP-like_central"/>
</dbReference>
<proteinExistence type="inferred from homology"/>
<dbReference type="Pfam" id="PF03828">
    <property type="entry name" value="PAP_assoc"/>
    <property type="match status" value="1"/>
</dbReference>
<evidence type="ECO:0000313" key="12">
    <source>
        <dbReference type="Proteomes" id="UP000803844"/>
    </source>
</evidence>
<feature type="region of interest" description="Disordered" evidence="8">
    <location>
        <begin position="880"/>
        <end position="911"/>
    </location>
</feature>
<evidence type="ECO:0000259" key="9">
    <source>
        <dbReference type="Pfam" id="PF03828"/>
    </source>
</evidence>
<dbReference type="CDD" id="cd05402">
    <property type="entry name" value="NT_PAP_TUTase"/>
    <property type="match status" value="1"/>
</dbReference>
<feature type="compositionally biased region" description="Polar residues" evidence="8">
    <location>
        <begin position="880"/>
        <end position="893"/>
    </location>
</feature>
<dbReference type="AlphaFoldDB" id="A0A9P4Y2B1"/>
<dbReference type="Gene3D" id="1.10.1410.10">
    <property type="match status" value="1"/>
</dbReference>
<feature type="region of interest" description="Disordered" evidence="8">
    <location>
        <begin position="627"/>
        <end position="755"/>
    </location>
</feature>
<dbReference type="PANTHER" id="PTHR12271">
    <property type="entry name" value="POLY A POLYMERASE CID PAP -RELATED"/>
    <property type="match status" value="1"/>
</dbReference>
<keyword evidence="6" id="KW-0479">Metal-binding</keyword>
<evidence type="ECO:0000256" key="2">
    <source>
        <dbReference type="ARBA" id="ARBA00001946"/>
    </source>
</evidence>
<dbReference type="SUPFAM" id="SSF81301">
    <property type="entry name" value="Nucleotidyltransferase"/>
    <property type="match status" value="1"/>
</dbReference>
<keyword evidence="12" id="KW-1185">Reference proteome</keyword>
<organism evidence="11 12">
    <name type="scientific">Cryphonectria parasitica (strain ATCC 38755 / EP155)</name>
    <dbReference type="NCBI Taxonomy" id="660469"/>
    <lineage>
        <taxon>Eukaryota</taxon>
        <taxon>Fungi</taxon>
        <taxon>Dikarya</taxon>
        <taxon>Ascomycota</taxon>
        <taxon>Pezizomycotina</taxon>
        <taxon>Sordariomycetes</taxon>
        <taxon>Sordariomycetidae</taxon>
        <taxon>Diaporthales</taxon>
        <taxon>Cryphonectriaceae</taxon>
        <taxon>Cryphonectria-Endothia species complex</taxon>
        <taxon>Cryphonectria</taxon>
    </lineage>
</organism>
<feature type="region of interest" description="Disordered" evidence="8">
    <location>
        <begin position="583"/>
        <end position="612"/>
    </location>
</feature>
<evidence type="ECO:0000256" key="6">
    <source>
        <dbReference type="ARBA" id="ARBA00022723"/>
    </source>
</evidence>
<dbReference type="GO" id="GO:1990817">
    <property type="term" value="F:poly(A) RNA polymerase activity"/>
    <property type="evidence" value="ECO:0007669"/>
    <property type="project" value="UniProtKB-EC"/>
</dbReference>
<comment type="cofactor">
    <cofactor evidence="1">
        <name>Mn(2+)</name>
        <dbReference type="ChEBI" id="CHEBI:29035"/>
    </cofactor>
</comment>
<accession>A0A9P4Y2B1</accession>
<dbReference type="PANTHER" id="PTHR12271:SF113">
    <property type="entry name" value="POLY(A) RNA POLYMERASE CID11"/>
    <property type="match status" value="1"/>
</dbReference>
<dbReference type="SUPFAM" id="SSF81631">
    <property type="entry name" value="PAP/OAS1 substrate-binding domain"/>
    <property type="match status" value="1"/>
</dbReference>
<feature type="compositionally biased region" description="Low complexity" evidence="8">
    <location>
        <begin position="1066"/>
        <end position="1081"/>
    </location>
</feature>
<feature type="compositionally biased region" description="Low complexity" evidence="8">
    <location>
        <begin position="491"/>
        <end position="502"/>
    </location>
</feature>
<dbReference type="InterPro" id="IPR043519">
    <property type="entry name" value="NT_sf"/>
</dbReference>
<dbReference type="Pfam" id="PF22600">
    <property type="entry name" value="MTPAP-like_central"/>
    <property type="match status" value="2"/>
</dbReference>
<feature type="compositionally biased region" description="Gly residues" evidence="8">
    <location>
        <begin position="475"/>
        <end position="485"/>
    </location>
</feature>
<dbReference type="Proteomes" id="UP000803844">
    <property type="component" value="Unassembled WGS sequence"/>
</dbReference>
<feature type="compositionally biased region" description="Basic and acidic residues" evidence="8">
    <location>
        <begin position="1042"/>
        <end position="1058"/>
    </location>
</feature>
<dbReference type="Gene3D" id="3.30.460.10">
    <property type="entry name" value="Beta Polymerase, domain 2"/>
    <property type="match status" value="1"/>
</dbReference>
<feature type="compositionally biased region" description="Low complexity" evidence="8">
    <location>
        <begin position="627"/>
        <end position="641"/>
    </location>
</feature>
<feature type="region of interest" description="Disordered" evidence="8">
    <location>
        <begin position="1038"/>
        <end position="1127"/>
    </location>
</feature>
<evidence type="ECO:0000256" key="3">
    <source>
        <dbReference type="ARBA" id="ARBA00008593"/>
    </source>
</evidence>
<feature type="compositionally biased region" description="Basic and acidic residues" evidence="8">
    <location>
        <begin position="1"/>
        <end position="17"/>
    </location>
</feature>
<dbReference type="GeneID" id="63834493"/>
<evidence type="ECO:0000256" key="8">
    <source>
        <dbReference type="SAM" id="MobiDB-lite"/>
    </source>
</evidence>
<feature type="region of interest" description="Disordered" evidence="8">
    <location>
        <begin position="784"/>
        <end position="825"/>
    </location>
</feature>
<feature type="compositionally biased region" description="Low complexity" evidence="8">
    <location>
        <begin position="40"/>
        <end position="57"/>
    </location>
</feature>
<evidence type="ECO:0000256" key="4">
    <source>
        <dbReference type="ARBA" id="ARBA00012388"/>
    </source>
</evidence>
<comment type="caution">
    <text evidence="11">The sequence shown here is derived from an EMBL/GenBank/DDBJ whole genome shotgun (WGS) entry which is preliminary data.</text>
</comment>
<evidence type="ECO:0000256" key="1">
    <source>
        <dbReference type="ARBA" id="ARBA00001936"/>
    </source>
</evidence>
<dbReference type="OrthoDB" id="2274644at2759"/>
<comment type="cofactor">
    <cofactor evidence="2">
        <name>Mg(2+)</name>
        <dbReference type="ChEBI" id="CHEBI:18420"/>
    </cofactor>
</comment>
<feature type="compositionally biased region" description="Low complexity" evidence="8">
    <location>
        <begin position="670"/>
        <end position="691"/>
    </location>
</feature>
<gene>
    <name evidence="11" type="ORF">M406DRAFT_260437</name>
</gene>
<reference evidence="11" key="1">
    <citation type="journal article" date="2020" name="Phytopathology">
        <title>Genome sequence of the chestnut blight fungus Cryphonectria parasitica EP155: A fundamental resource for an archetypical invasive plant pathogen.</title>
        <authorList>
            <person name="Crouch J.A."/>
            <person name="Dawe A."/>
            <person name="Aerts A."/>
            <person name="Barry K."/>
            <person name="Churchill A.C.L."/>
            <person name="Grimwood J."/>
            <person name="Hillman B."/>
            <person name="Milgroom M.G."/>
            <person name="Pangilinan J."/>
            <person name="Smith M."/>
            <person name="Salamov A."/>
            <person name="Schmutz J."/>
            <person name="Yadav J."/>
            <person name="Grigoriev I.V."/>
            <person name="Nuss D."/>
        </authorList>
    </citation>
    <scope>NUCLEOTIDE SEQUENCE</scope>
    <source>
        <strain evidence="11">EP155</strain>
    </source>
</reference>
<name>A0A9P4Y2B1_CRYP1</name>
<dbReference type="GO" id="GO:0046872">
    <property type="term" value="F:metal ion binding"/>
    <property type="evidence" value="ECO:0007669"/>
    <property type="project" value="UniProtKB-KW"/>
</dbReference>
<feature type="compositionally biased region" description="Polar residues" evidence="8">
    <location>
        <begin position="79"/>
        <end position="88"/>
    </location>
</feature>
<feature type="compositionally biased region" description="Basic and acidic residues" evidence="8">
    <location>
        <begin position="1116"/>
        <end position="1127"/>
    </location>
</feature>
<feature type="domain" description="Poly(A) RNA polymerase mitochondrial-like central palm" evidence="10">
    <location>
        <begin position="214"/>
        <end position="260"/>
    </location>
</feature>
<feature type="compositionally biased region" description="Basic and acidic residues" evidence="8">
    <location>
        <begin position="65"/>
        <end position="75"/>
    </location>
</feature>
<feature type="region of interest" description="Disordered" evidence="8">
    <location>
        <begin position="451"/>
        <end position="510"/>
    </location>
</feature>
<dbReference type="GO" id="GO:0031123">
    <property type="term" value="P:RNA 3'-end processing"/>
    <property type="evidence" value="ECO:0007669"/>
    <property type="project" value="TreeGrafter"/>
</dbReference>
<evidence type="ECO:0000256" key="7">
    <source>
        <dbReference type="ARBA" id="ARBA00022842"/>
    </source>
</evidence>
<evidence type="ECO:0000256" key="5">
    <source>
        <dbReference type="ARBA" id="ARBA00022679"/>
    </source>
</evidence>
<comment type="similarity">
    <text evidence="3">Belongs to the DNA polymerase type-B-like family.</text>
</comment>
<dbReference type="EC" id="2.7.7.19" evidence="4"/>
<sequence length="1127" mass="123454">MGKDKESIPPAKGKDTAPQKPPLKAQPDLAHPLPSRPAHRAAQAHQQSAASSSQSSSVPSTPHQRARDFFEESREPSPNAIQSHSPRSVYSEPHGGAATLPTRQPQSQRPCPFETASVKFRRRMPYSLGAEKLERIDAAKIKSKLSEDEERKLSTDMREIYDRLLPSSEVEQNRERLVKKLEKIFNEEWPGHDIQVHLFGSSGNLLCSDDSDGGMEKVVCISRAKVPIVKIWDPELKLACDMNVNNTLALENTRMVRTYVETDERVRPLAMVIKYWTKRRVVNDAAFGFTLSSYTWICMIIAFLQLREPPVLPALHQCPHLKLPAAGGHKSDFADDLSQLKGFGRENKKSIGELLFEFFRFYAHEFDYETMALSVRLGKMIPKTQKKWNHAMNNMLCVEEPFNRERNLGNTADDFSFRGLHLELRRAFDLVAKGRLHECCEQFIFPKEEPSENKGFVKPAPRPAIIRSSSQQQPGRGGRNGGGRGNRNHLRNGNSNRRASSSHAYENSQASAAGMGAAALPHPLLINPAMQAGDLQQWSQLAQQYASYPAADMAMLSNAFFAQERWQWFAHHQAQAQLHQHAVQQHAQRLQASAALPTERSRTSSFDQPPPLTAPIRPEYYVWPPHLQPNLYPQQQQQPQHQQHHAGFGTYPNSPSASTAAPEFRRSLHRSNAANESGSSSSSGALRSQSQPASRTSAPIAQAARGVSGAMGNAPQANLSPFPAFAPDDKTDSEADGSSSRTLPDSPPEEDSAGYLGYFVAGSNIPSQKISANLSVLGDMGLSRASRRRLSTEGPQSVLDRRLQRTSRSPSPLGHGRTISAGANSAPLASVPFPHGINRSAKEGAPLVANGTHPVQASHLPWPPTAADDATYDNPLHISQTQSASSPLTTEATTAARPQVTPDLRPAGPPDRPLVVDGTITQSPVSPPTTASIPSFGQRLAGPHGIGSGYYATVPGDGAQNKTKAADFKWQRVVSRNQPGIAPRDMAPLDLAMPASVYSESQHLSPVYETRTPSPTAYREKLLPIQSVGSLDLPWQAPRVLEPPHKPSERNGTAKDNEPGLAQLPRTTSQAARESTTASRTTRGELENGSNWQKAKTRKKQSDTRATGRASTHSEQPPKNESERKGG</sequence>